<protein>
    <submittedName>
        <fullName evidence="1">Uncharacterized protein</fullName>
    </submittedName>
</protein>
<dbReference type="EMBL" id="KZ351366">
    <property type="protein sequence ID" value="PIO63032.1"/>
    <property type="molecule type" value="Genomic_DNA"/>
</dbReference>
<dbReference type="Pfam" id="PF14776">
    <property type="entry name" value="UNC-79"/>
    <property type="match status" value="1"/>
</dbReference>
<keyword evidence="2" id="KW-1185">Reference proteome</keyword>
<reference evidence="1 2" key="1">
    <citation type="submission" date="2015-09" db="EMBL/GenBank/DDBJ databases">
        <title>Draft genome of the parasitic nematode Teladorsagia circumcincta isolate WARC Sus (inbred).</title>
        <authorList>
            <person name="Mitreva M."/>
        </authorList>
    </citation>
    <scope>NUCLEOTIDE SEQUENCE [LARGE SCALE GENOMIC DNA]</scope>
    <source>
        <strain evidence="1 2">S</strain>
    </source>
</reference>
<proteinExistence type="predicted"/>
<organism evidence="1 2">
    <name type="scientific">Teladorsagia circumcincta</name>
    <name type="common">Brown stomach worm</name>
    <name type="synonym">Ostertagia circumcincta</name>
    <dbReference type="NCBI Taxonomy" id="45464"/>
    <lineage>
        <taxon>Eukaryota</taxon>
        <taxon>Metazoa</taxon>
        <taxon>Ecdysozoa</taxon>
        <taxon>Nematoda</taxon>
        <taxon>Chromadorea</taxon>
        <taxon>Rhabditida</taxon>
        <taxon>Rhabditina</taxon>
        <taxon>Rhabditomorpha</taxon>
        <taxon>Strongyloidea</taxon>
        <taxon>Trichostrongylidae</taxon>
        <taxon>Teladorsagia</taxon>
    </lineage>
</organism>
<dbReference type="OrthoDB" id="6270916at2759"/>
<sequence>MHDNPPYELRDTAFGSSWLRLRTEGEGKRPKWLRQLEGGHSLGKEIDTMADERRMLSRFGVWMMAALCPPNANADQVKLLF</sequence>
<dbReference type="AlphaFoldDB" id="A0A2G9U009"/>
<dbReference type="Proteomes" id="UP000230423">
    <property type="component" value="Unassembled WGS sequence"/>
</dbReference>
<evidence type="ECO:0000313" key="2">
    <source>
        <dbReference type="Proteomes" id="UP000230423"/>
    </source>
</evidence>
<name>A0A2G9U009_TELCI</name>
<accession>A0A2G9U009</accession>
<evidence type="ECO:0000313" key="1">
    <source>
        <dbReference type="EMBL" id="PIO63032.1"/>
    </source>
</evidence>
<gene>
    <name evidence="1" type="ORF">TELCIR_15387</name>
</gene>